<dbReference type="InterPro" id="IPR001870">
    <property type="entry name" value="B30.2/SPRY"/>
</dbReference>
<feature type="region of interest" description="Disordered" evidence="1">
    <location>
        <begin position="1"/>
        <end position="25"/>
    </location>
</feature>
<dbReference type="SUPFAM" id="SSF49899">
    <property type="entry name" value="Concanavalin A-like lectins/glucanases"/>
    <property type="match status" value="1"/>
</dbReference>
<dbReference type="OrthoDB" id="25503at2759"/>
<comment type="caution">
    <text evidence="4">The sequence shown here is derived from an EMBL/GenBank/DDBJ whole genome shotgun (WGS) entry which is preliminary data.</text>
</comment>
<dbReference type="InterPro" id="IPR006595">
    <property type="entry name" value="CTLH_C"/>
</dbReference>
<reference evidence="4" key="2">
    <citation type="journal article" date="2022" name="Hortic Res">
        <title>The genome of Dioscorea zingiberensis sheds light on the biosynthesis, origin and evolution of the medicinally important diosgenin saponins.</title>
        <authorList>
            <person name="Li Y."/>
            <person name="Tan C."/>
            <person name="Li Z."/>
            <person name="Guo J."/>
            <person name="Li S."/>
            <person name="Chen X."/>
            <person name="Wang C."/>
            <person name="Dai X."/>
            <person name="Yang H."/>
            <person name="Song W."/>
            <person name="Hou L."/>
            <person name="Xu J."/>
            <person name="Tong Z."/>
            <person name="Xu A."/>
            <person name="Yuan X."/>
            <person name="Wang W."/>
            <person name="Yang Q."/>
            <person name="Chen L."/>
            <person name="Sun Z."/>
            <person name="Wang K."/>
            <person name="Pan B."/>
            <person name="Chen J."/>
            <person name="Bao Y."/>
            <person name="Liu F."/>
            <person name="Qi X."/>
            <person name="Gang D.R."/>
            <person name="Wen J."/>
            <person name="Li J."/>
        </authorList>
    </citation>
    <scope>NUCLEOTIDE SEQUENCE</scope>
    <source>
        <strain evidence="4">Dzin_1.0</strain>
    </source>
</reference>
<feature type="domain" description="CTLH" evidence="3">
    <location>
        <begin position="275"/>
        <end position="333"/>
    </location>
</feature>
<dbReference type="AlphaFoldDB" id="A0A9D5HDB5"/>
<name>A0A9D5HDB5_9LILI</name>
<dbReference type="Pfam" id="PF10607">
    <property type="entry name" value="CTLH"/>
    <property type="match status" value="1"/>
</dbReference>
<dbReference type="SMART" id="SM00757">
    <property type="entry name" value="CRA"/>
    <property type="match status" value="1"/>
</dbReference>
<gene>
    <name evidence="4" type="ORF">J5N97_020081</name>
</gene>
<proteinExistence type="predicted"/>
<dbReference type="InterPro" id="IPR050618">
    <property type="entry name" value="Ubq-SigPath_Reg"/>
</dbReference>
<evidence type="ECO:0000256" key="1">
    <source>
        <dbReference type="SAM" id="MobiDB-lite"/>
    </source>
</evidence>
<evidence type="ECO:0000313" key="4">
    <source>
        <dbReference type="EMBL" id="KAJ0972122.1"/>
    </source>
</evidence>
<feature type="domain" description="B30.2/SPRY" evidence="2">
    <location>
        <begin position="14"/>
        <end position="202"/>
    </location>
</feature>
<dbReference type="Proteomes" id="UP001085076">
    <property type="component" value="Miscellaneous, Linkage group lg05"/>
</dbReference>
<accession>A0A9D5HDB5</accession>
<dbReference type="Pfam" id="PF00622">
    <property type="entry name" value="SPRY"/>
    <property type="match status" value="1"/>
</dbReference>
<dbReference type="PROSITE" id="PS50188">
    <property type="entry name" value="B302_SPRY"/>
    <property type="match status" value="1"/>
</dbReference>
<evidence type="ECO:0000313" key="5">
    <source>
        <dbReference type="Proteomes" id="UP001085076"/>
    </source>
</evidence>
<dbReference type="PROSITE" id="PS50897">
    <property type="entry name" value="CTLH"/>
    <property type="match status" value="1"/>
</dbReference>
<organism evidence="4 5">
    <name type="scientific">Dioscorea zingiberensis</name>
    <dbReference type="NCBI Taxonomy" id="325984"/>
    <lineage>
        <taxon>Eukaryota</taxon>
        <taxon>Viridiplantae</taxon>
        <taxon>Streptophyta</taxon>
        <taxon>Embryophyta</taxon>
        <taxon>Tracheophyta</taxon>
        <taxon>Spermatophyta</taxon>
        <taxon>Magnoliopsida</taxon>
        <taxon>Liliopsida</taxon>
        <taxon>Dioscoreales</taxon>
        <taxon>Dioscoreaceae</taxon>
        <taxon>Dioscorea</taxon>
    </lineage>
</organism>
<dbReference type="SMART" id="SM00668">
    <property type="entry name" value="CTLH"/>
    <property type="match status" value="1"/>
</dbReference>
<keyword evidence="5" id="KW-1185">Reference proteome</keyword>
<evidence type="ECO:0000259" key="3">
    <source>
        <dbReference type="PROSITE" id="PS50897"/>
    </source>
</evidence>
<dbReference type="EMBL" id="JAGGNH010000005">
    <property type="protein sequence ID" value="KAJ0972122.1"/>
    <property type="molecule type" value="Genomic_DNA"/>
</dbReference>
<dbReference type="PANTHER" id="PTHR12864">
    <property type="entry name" value="RAN BINDING PROTEIN 9-RELATED"/>
    <property type="match status" value="1"/>
</dbReference>
<protein>
    <submittedName>
        <fullName evidence="4">Uncharacterized protein</fullName>
    </submittedName>
</protein>
<sequence length="442" mass="49440">MEASAMEIDPMGLVPLPSSSSSDDQTVPIDPFPSVLDTMEGLGPFVKVSADKLTAWYTGFGGNYDDVGAVRADRPAPGGRIAYYFEMVVKNSGQNGFVAIGFGPKDFNLRRQPGWESGSCGYHGDDGHLYTGRGIGKPFGPTFSTGDTIGAGINYASQEFFFTKNGKLVGNVRMDIKVPIYPLVGLHSPNEEVYVNFGQHPLLFNFEAFMLEERLKQRALIQKLSFPPNACHRIIRSYLLHYGYKDTLDAFDKESESFYPSITLEDGTNEQDIYALNQRKILREHIKNGEIDLVFDKLQEWYPQVAQNETSAISFLLHSQKFVEYVRVGELLEAVNYARTELSKFLKIKCFADLLEDIFGLLVYKEPMVSSAWDHLSMCHPEYVADAVNVMVLSTNPNFKDPKNCASSRLETLLRQLNACNSEYGDGAVFDLCPELWNGSKP</sequence>
<reference evidence="4" key="1">
    <citation type="submission" date="2021-03" db="EMBL/GenBank/DDBJ databases">
        <authorList>
            <person name="Li Z."/>
            <person name="Yang C."/>
        </authorList>
    </citation>
    <scope>NUCLEOTIDE SEQUENCE</scope>
    <source>
        <strain evidence="4">Dzin_1.0</strain>
        <tissue evidence="4">Leaf</tissue>
    </source>
</reference>
<dbReference type="PROSITE" id="PS50896">
    <property type="entry name" value="LISH"/>
    <property type="match status" value="1"/>
</dbReference>
<dbReference type="InterPro" id="IPR003877">
    <property type="entry name" value="SPRY_dom"/>
</dbReference>
<dbReference type="InterPro" id="IPR006594">
    <property type="entry name" value="LisH"/>
</dbReference>
<dbReference type="InterPro" id="IPR013320">
    <property type="entry name" value="ConA-like_dom_sf"/>
</dbReference>
<dbReference type="InterPro" id="IPR013144">
    <property type="entry name" value="CRA_dom"/>
</dbReference>
<dbReference type="InterPro" id="IPR024964">
    <property type="entry name" value="CTLH/CRA"/>
</dbReference>
<evidence type="ECO:0000259" key="2">
    <source>
        <dbReference type="PROSITE" id="PS50188"/>
    </source>
</evidence>
<dbReference type="Gene3D" id="2.60.120.920">
    <property type="match status" value="1"/>
</dbReference>
<dbReference type="SMART" id="SM00449">
    <property type="entry name" value="SPRY"/>
    <property type="match status" value="1"/>
</dbReference>
<dbReference type="InterPro" id="IPR043136">
    <property type="entry name" value="B30.2/SPRY_sf"/>
</dbReference>